<feature type="domain" description="C2H2-type" evidence="6">
    <location>
        <begin position="152"/>
        <end position="179"/>
    </location>
</feature>
<dbReference type="GO" id="GO:0000978">
    <property type="term" value="F:RNA polymerase II cis-regulatory region sequence-specific DNA binding"/>
    <property type="evidence" value="ECO:0007669"/>
    <property type="project" value="TreeGrafter"/>
</dbReference>
<evidence type="ECO:0000256" key="2">
    <source>
        <dbReference type="ARBA" id="ARBA00022737"/>
    </source>
</evidence>
<dbReference type="VEuPathDB" id="VectorBase:LLOJ003314"/>
<reference evidence="8" key="3">
    <citation type="submission" date="2020-05" db="UniProtKB">
        <authorList>
            <consortium name="EnsemblMetazoa"/>
        </authorList>
    </citation>
    <scope>IDENTIFICATION</scope>
    <source>
        <strain evidence="8">Jacobina</strain>
    </source>
</reference>
<name>A0A1B0CG13_LUTLO</name>
<proteinExistence type="predicted"/>
<evidence type="ECO:0000313" key="9">
    <source>
        <dbReference type="Proteomes" id="UP000092461"/>
    </source>
</evidence>
<sequence length="204" mass="23772">MCRILVYGCQAFESVSSKSNKTTLVFCKQKVNIVKIENNSAGEEVFATEIFVGHDILPDSHEFLFLPAIKDEREEVIDVDQPHEEYVEAVEAAESLEPITTLQLSAKEEEDSTDFFDDEDIKPLVEHQGPRVMRKKRGKSIKYDYILEEGRVKCNLCNKTLKTRRSYRSHMKLHRRQQFLCDICSKTFVSVEKIRRHMRVHTEC</sequence>
<dbReference type="EnsemblMetazoa" id="LLOJ003314-RA">
    <property type="protein sequence ID" value="LLOJ003314-PA"/>
    <property type="gene ID" value="LLOJ003314"/>
</dbReference>
<dbReference type="AlphaFoldDB" id="A0A1B0CG13"/>
<dbReference type="GO" id="GO:0031519">
    <property type="term" value="C:PcG protein complex"/>
    <property type="evidence" value="ECO:0007669"/>
    <property type="project" value="TreeGrafter"/>
</dbReference>
<evidence type="ECO:0000313" key="8">
    <source>
        <dbReference type="EnsemblMetazoa" id="LLOJ003314-PA"/>
    </source>
</evidence>
<dbReference type="EMBL" id="GITU01001064">
    <property type="protein sequence ID" value="MBC1169767.1"/>
    <property type="molecule type" value="Transcribed_RNA"/>
</dbReference>
<keyword evidence="1" id="KW-0479">Metal-binding</keyword>
<dbReference type="PROSITE" id="PS50157">
    <property type="entry name" value="ZINC_FINGER_C2H2_2"/>
    <property type="match status" value="2"/>
</dbReference>
<dbReference type="VEuPathDB" id="VectorBase:LLONM1_002704"/>
<protein>
    <submittedName>
        <fullName evidence="7">Putative c2h2-type zn-finger protein</fullName>
    </submittedName>
</protein>
<evidence type="ECO:0000259" key="6">
    <source>
        <dbReference type="PROSITE" id="PS50157"/>
    </source>
</evidence>
<dbReference type="Gene3D" id="3.30.160.60">
    <property type="entry name" value="Classic Zinc Finger"/>
    <property type="match status" value="1"/>
</dbReference>
<evidence type="ECO:0000256" key="3">
    <source>
        <dbReference type="ARBA" id="ARBA00022771"/>
    </source>
</evidence>
<dbReference type="InterPro" id="IPR013087">
    <property type="entry name" value="Znf_C2H2_type"/>
</dbReference>
<evidence type="ECO:0000313" key="7">
    <source>
        <dbReference type="EMBL" id="MBC1169767.1"/>
    </source>
</evidence>
<keyword evidence="9" id="KW-1185">Reference proteome</keyword>
<keyword evidence="3 5" id="KW-0863">Zinc-finger</keyword>
<accession>A0A1B0CG13</accession>
<keyword evidence="2" id="KW-0677">Repeat</keyword>
<dbReference type="SUPFAM" id="SSF57667">
    <property type="entry name" value="beta-beta-alpha zinc fingers"/>
    <property type="match status" value="1"/>
</dbReference>
<evidence type="ECO:0000256" key="1">
    <source>
        <dbReference type="ARBA" id="ARBA00022723"/>
    </source>
</evidence>
<organism evidence="8 9">
    <name type="scientific">Lutzomyia longipalpis</name>
    <name type="common">Sand fly</name>
    <dbReference type="NCBI Taxonomy" id="7200"/>
    <lineage>
        <taxon>Eukaryota</taxon>
        <taxon>Metazoa</taxon>
        <taxon>Ecdysozoa</taxon>
        <taxon>Arthropoda</taxon>
        <taxon>Hexapoda</taxon>
        <taxon>Insecta</taxon>
        <taxon>Pterygota</taxon>
        <taxon>Neoptera</taxon>
        <taxon>Endopterygota</taxon>
        <taxon>Diptera</taxon>
        <taxon>Nematocera</taxon>
        <taxon>Psychodoidea</taxon>
        <taxon>Psychodidae</taxon>
        <taxon>Lutzomyia</taxon>
        <taxon>Lutzomyia</taxon>
    </lineage>
</organism>
<reference evidence="9" key="1">
    <citation type="submission" date="2012-05" db="EMBL/GenBank/DDBJ databases">
        <title>Whole Genome Assembly of Lutzomyia longipalpis.</title>
        <authorList>
            <person name="Richards S."/>
            <person name="Qu C."/>
            <person name="Dillon R."/>
            <person name="Worley K."/>
            <person name="Scherer S."/>
            <person name="Batterton M."/>
            <person name="Taylor A."/>
            <person name="Hawes A."/>
            <person name="Hernandez B."/>
            <person name="Kovar C."/>
            <person name="Mandapat C."/>
            <person name="Pham C."/>
            <person name="Qu C."/>
            <person name="Jing C."/>
            <person name="Bess C."/>
            <person name="Bandaranaike D."/>
            <person name="Ngo D."/>
            <person name="Ongeri F."/>
            <person name="Arias F."/>
            <person name="Lara F."/>
            <person name="Weissenberger G."/>
            <person name="Kamau G."/>
            <person name="Han H."/>
            <person name="Shen H."/>
            <person name="Dinh H."/>
            <person name="Khalil I."/>
            <person name="Jones J."/>
            <person name="Shafer J."/>
            <person name="Jayaseelan J."/>
            <person name="Quiroz J."/>
            <person name="Blankenburg K."/>
            <person name="Nguyen L."/>
            <person name="Jackson L."/>
            <person name="Francisco L."/>
            <person name="Tang L.-Y."/>
            <person name="Pu L.-L."/>
            <person name="Perales L."/>
            <person name="Lorensuhewa L."/>
            <person name="Munidasa M."/>
            <person name="Coyle M."/>
            <person name="Taylor M."/>
            <person name="Puazo M."/>
            <person name="Firestine M."/>
            <person name="Scheel M."/>
            <person name="Javaid M."/>
            <person name="Wang M."/>
            <person name="Li M."/>
            <person name="Tabassum N."/>
            <person name="Saada N."/>
            <person name="Osuji N."/>
            <person name="Aqrawi P."/>
            <person name="Fu Q."/>
            <person name="Thornton R."/>
            <person name="Raj R."/>
            <person name="Goodspeed R."/>
            <person name="Mata R."/>
            <person name="Najjar R."/>
            <person name="Gubbala S."/>
            <person name="Lee S."/>
            <person name="Denson S."/>
            <person name="Patil S."/>
            <person name="Macmil S."/>
            <person name="Qi S."/>
            <person name="Matskevitch T."/>
            <person name="Palculict T."/>
            <person name="Mathew T."/>
            <person name="Vee V."/>
            <person name="Velamala V."/>
            <person name="Korchina V."/>
            <person name="Cai W."/>
            <person name="Liu W."/>
            <person name="Dai W."/>
            <person name="Zou X."/>
            <person name="Zhu Y."/>
            <person name="Zhang Y."/>
            <person name="Wu Y.-Q."/>
            <person name="Xin Y."/>
            <person name="Nazarath L."/>
            <person name="Kovar C."/>
            <person name="Han Y."/>
            <person name="Muzny D."/>
            <person name="Gibbs R."/>
        </authorList>
    </citation>
    <scope>NUCLEOTIDE SEQUENCE [LARGE SCALE GENOMIC DNA]</scope>
    <source>
        <strain evidence="9">Jacobina</strain>
    </source>
</reference>
<dbReference type="EMBL" id="AJWK01010639">
    <property type="status" value="NOT_ANNOTATED_CDS"/>
    <property type="molecule type" value="Genomic_DNA"/>
</dbReference>
<dbReference type="GO" id="GO:0000981">
    <property type="term" value="F:DNA-binding transcription factor activity, RNA polymerase II-specific"/>
    <property type="evidence" value="ECO:0007669"/>
    <property type="project" value="TreeGrafter"/>
</dbReference>
<dbReference type="SMART" id="SM00355">
    <property type="entry name" value="ZnF_C2H2"/>
    <property type="match status" value="2"/>
</dbReference>
<reference evidence="7" key="2">
    <citation type="journal article" date="2020" name="BMC">
        <title>Leishmania infection induces a limited differential gene expression in the sand fly midgut.</title>
        <authorList>
            <person name="Coutinho-Abreu I.V."/>
            <person name="Serafim T.D."/>
            <person name="Meneses C."/>
            <person name="Kamhawi S."/>
            <person name="Oliveira F."/>
            <person name="Valenzuela J.G."/>
        </authorList>
    </citation>
    <scope>NUCLEOTIDE SEQUENCE</scope>
    <source>
        <strain evidence="7">Jacobina</strain>
        <tissue evidence="7">Midgut</tissue>
    </source>
</reference>
<dbReference type="Pfam" id="PF13894">
    <property type="entry name" value="zf-C2H2_4"/>
    <property type="match status" value="1"/>
</dbReference>
<dbReference type="PROSITE" id="PS00028">
    <property type="entry name" value="ZINC_FINGER_C2H2_1"/>
    <property type="match status" value="2"/>
</dbReference>
<dbReference type="GO" id="GO:0008270">
    <property type="term" value="F:zinc ion binding"/>
    <property type="evidence" value="ECO:0007669"/>
    <property type="project" value="UniProtKB-KW"/>
</dbReference>
<dbReference type="PANTHER" id="PTHR14003:SF19">
    <property type="entry name" value="YY2 TRANSCRIPTION FACTOR"/>
    <property type="match status" value="1"/>
</dbReference>
<evidence type="ECO:0000256" key="4">
    <source>
        <dbReference type="ARBA" id="ARBA00022833"/>
    </source>
</evidence>
<keyword evidence="4" id="KW-0862">Zinc</keyword>
<feature type="domain" description="C2H2-type" evidence="6">
    <location>
        <begin position="179"/>
        <end position="204"/>
    </location>
</feature>
<evidence type="ECO:0000256" key="5">
    <source>
        <dbReference type="PROSITE-ProRule" id="PRU00042"/>
    </source>
</evidence>
<dbReference type="Proteomes" id="UP000092461">
    <property type="component" value="Unassembled WGS sequence"/>
</dbReference>
<dbReference type="InterPro" id="IPR036236">
    <property type="entry name" value="Znf_C2H2_sf"/>
</dbReference>
<dbReference type="GO" id="GO:0005667">
    <property type="term" value="C:transcription regulator complex"/>
    <property type="evidence" value="ECO:0007669"/>
    <property type="project" value="TreeGrafter"/>
</dbReference>
<dbReference type="PANTHER" id="PTHR14003">
    <property type="entry name" value="TRANSCRIPTIONAL REPRESSOR PROTEIN YY"/>
    <property type="match status" value="1"/>
</dbReference>
<dbReference type="GO" id="GO:0000785">
    <property type="term" value="C:chromatin"/>
    <property type="evidence" value="ECO:0007669"/>
    <property type="project" value="TreeGrafter"/>
</dbReference>
<dbReference type="Pfam" id="PF00096">
    <property type="entry name" value="zf-C2H2"/>
    <property type="match status" value="1"/>
</dbReference>